<dbReference type="EMBL" id="JACOMF010000021">
    <property type="protein sequence ID" value="MBC4016996.1"/>
    <property type="molecule type" value="Genomic_DNA"/>
</dbReference>
<protein>
    <recommendedName>
        <fullName evidence="5">Pilus assembly protein PilP</fullName>
    </recommendedName>
</protein>
<evidence type="ECO:0000313" key="3">
    <source>
        <dbReference type="EMBL" id="MBC4016996.1"/>
    </source>
</evidence>
<accession>A0A9X0QZR3</accession>
<gene>
    <name evidence="3" type="ORF">H7965_16900</name>
</gene>
<evidence type="ECO:0000256" key="1">
    <source>
        <dbReference type="SAM" id="MobiDB-lite"/>
    </source>
</evidence>
<feature type="signal peptide" evidence="2">
    <location>
        <begin position="1"/>
        <end position="22"/>
    </location>
</feature>
<keyword evidence="4" id="KW-1185">Reference proteome</keyword>
<reference evidence="3" key="1">
    <citation type="submission" date="2020-08" db="EMBL/GenBank/DDBJ databases">
        <authorList>
            <person name="Hu Y."/>
            <person name="Nguyen S.V."/>
            <person name="Li F."/>
            <person name="Fanning S."/>
        </authorList>
    </citation>
    <scope>NUCLEOTIDE SEQUENCE</scope>
    <source>
        <strain evidence="3">SYSU D8009</strain>
    </source>
</reference>
<feature type="compositionally biased region" description="Low complexity" evidence="1">
    <location>
        <begin position="34"/>
        <end position="48"/>
    </location>
</feature>
<evidence type="ECO:0000313" key="4">
    <source>
        <dbReference type="Proteomes" id="UP000600101"/>
    </source>
</evidence>
<sequence length="168" mass="17001">MTAGNRFALALLPLLALGAALAAALHAGLAGDATDTAPPEAARPAAHADMPESDPPAANPVDDWVATTLARPLFEPERRPPTLRSTPVDAELPRLIGVMVSPATKVAIFAGASGGKPLVVAEGGRVGGHVVQSIRPGEATLAGPRGQRILHPFARNPGAASATGADRR</sequence>
<comment type="caution">
    <text evidence="3">The sequence shown here is derived from an EMBL/GenBank/DDBJ whole genome shotgun (WGS) entry which is preliminary data.</text>
</comment>
<feature type="chain" id="PRO_5040883276" description="Pilus assembly protein PilP" evidence="2">
    <location>
        <begin position="23"/>
        <end position="168"/>
    </location>
</feature>
<keyword evidence="2" id="KW-0732">Signal</keyword>
<feature type="region of interest" description="Disordered" evidence="1">
    <location>
        <begin position="34"/>
        <end position="61"/>
    </location>
</feature>
<evidence type="ECO:0008006" key="5">
    <source>
        <dbReference type="Google" id="ProtNLM"/>
    </source>
</evidence>
<dbReference type="Proteomes" id="UP000600101">
    <property type="component" value="Unassembled WGS sequence"/>
</dbReference>
<name>A0A9X0QZR3_9PROT</name>
<proteinExistence type="predicted"/>
<organism evidence="3 4">
    <name type="scientific">Siccirubricoccus deserti</name>
    <dbReference type="NCBI Taxonomy" id="2013562"/>
    <lineage>
        <taxon>Bacteria</taxon>
        <taxon>Pseudomonadati</taxon>
        <taxon>Pseudomonadota</taxon>
        <taxon>Alphaproteobacteria</taxon>
        <taxon>Acetobacterales</taxon>
        <taxon>Roseomonadaceae</taxon>
        <taxon>Siccirubricoccus</taxon>
    </lineage>
</organism>
<dbReference type="RefSeq" id="WP_186771762.1">
    <property type="nucleotide sequence ID" value="NZ_JACOMF010000021.1"/>
</dbReference>
<dbReference type="AlphaFoldDB" id="A0A9X0QZR3"/>
<evidence type="ECO:0000256" key="2">
    <source>
        <dbReference type="SAM" id="SignalP"/>
    </source>
</evidence>